<dbReference type="GO" id="GO:0000701">
    <property type="term" value="F:purine-specific mismatch base pair DNA N-glycosylase activity"/>
    <property type="evidence" value="ECO:0007669"/>
    <property type="project" value="UniProtKB-EC"/>
</dbReference>
<evidence type="ECO:0000256" key="7">
    <source>
        <dbReference type="ARBA" id="ARBA00022723"/>
    </source>
</evidence>
<dbReference type="AlphaFoldDB" id="A0A937HYL9"/>
<keyword evidence="11" id="KW-0411">Iron-sulfur</keyword>
<keyword evidence="13 14" id="KW-0326">Glycosidase</keyword>
<keyword evidence="7" id="KW-0479">Metal-binding</keyword>
<evidence type="ECO:0000256" key="3">
    <source>
        <dbReference type="ARBA" id="ARBA00008343"/>
    </source>
</evidence>
<dbReference type="GO" id="GO:0034039">
    <property type="term" value="F:8-oxo-7,8-dihydroguanine DNA N-glycosylase activity"/>
    <property type="evidence" value="ECO:0007669"/>
    <property type="project" value="TreeGrafter"/>
</dbReference>
<comment type="caution">
    <text evidence="16">The sequence shown here is derived from an EMBL/GenBank/DDBJ whole genome shotgun (WGS) entry which is preliminary data.</text>
</comment>
<dbReference type="GO" id="GO:0046872">
    <property type="term" value="F:metal ion binding"/>
    <property type="evidence" value="ECO:0007669"/>
    <property type="project" value="UniProtKB-UniRule"/>
</dbReference>
<dbReference type="SUPFAM" id="SSF55811">
    <property type="entry name" value="Nudix"/>
    <property type="match status" value="1"/>
</dbReference>
<dbReference type="SMART" id="SM00478">
    <property type="entry name" value="ENDO3c"/>
    <property type="match status" value="1"/>
</dbReference>
<evidence type="ECO:0000256" key="12">
    <source>
        <dbReference type="ARBA" id="ARBA00023204"/>
    </source>
</evidence>
<dbReference type="InterPro" id="IPR003265">
    <property type="entry name" value="HhH-GPD_domain"/>
</dbReference>
<proteinExistence type="inferred from homology"/>
<keyword evidence="8 14" id="KW-0227">DNA damage</keyword>
<evidence type="ECO:0000313" key="17">
    <source>
        <dbReference type="Proteomes" id="UP000744438"/>
    </source>
</evidence>
<dbReference type="InterPro" id="IPR004035">
    <property type="entry name" value="Endouclease-III_FeS-bd_BS"/>
</dbReference>
<evidence type="ECO:0000256" key="9">
    <source>
        <dbReference type="ARBA" id="ARBA00022801"/>
    </source>
</evidence>
<feature type="domain" description="HhH-GPD" evidence="15">
    <location>
        <begin position="36"/>
        <end position="187"/>
    </location>
</feature>
<evidence type="ECO:0000256" key="2">
    <source>
        <dbReference type="ARBA" id="ARBA00002933"/>
    </source>
</evidence>
<dbReference type="Pfam" id="PF00730">
    <property type="entry name" value="HhH-GPD"/>
    <property type="match status" value="1"/>
</dbReference>
<dbReference type="PANTHER" id="PTHR42944">
    <property type="entry name" value="ADENINE DNA GLYCOSYLASE"/>
    <property type="match status" value="1"/>
</dbReference>
<sequence>MNQFSKKIIDWQKSQGRNNLPWQKKSAYEVWISEIMLQQTQVETVIPFYLAFIETFPEIKTLAKSSEEEVMSLWSGLGYYSRARNIHISAKIILNEYKGKFPQDFKNLVELPGIGPSTAGAILSLAFELPGVILDGNVKRVIARFKGITNPIDNNETQKEVKSFAAEFLPEDSFREYSQGIMDLGSLLCRPKNPLCNSCPVNKSCQALKLGIQEKIPLKKTSKPKKEKKIDWLLISSNNKILLKRNDSKGIWKNLWLFPDKNILSKDNISLLEKKESLPEIIHNLSHRKLNISTVKYQIKNKDRLKIDRSSSVWVSKEDSVKMGMPKPIKEIIENYL</sequence>
<evidence type="ECO:0000256" key="8">
    <source>
        <dbReference type="ARBA" id="ARBA00022763"/>
    </source>
</evidence>
<dbReference type="PROSITE" id="PS01155">
    <property type="entry name" value="ENDONUCLEASE_III_2"/>
    <property type="match status" value="1"/>
</dbReference>
<evidence type="ECO:0000256" key="10">
    <source>
        <dbReference type="ARBA" id="ARBA00023004"/>
    </source>
</evidence>
<keyword evidence="9" id="KW-0378">Hydrolase</keyword>
<dbReference type="EMBL" id="JADHQC010000004">
    <property type="protein sequence ID" value="MBL6811566.1"/>
    <property type="molecule type" value="Genomic_DNA"/>
</dbReference>
<dbReference type="PANTHER" id="PTHR42944:SF1">
    <property type="entry name" value="ADENINE DNA GLYCOSYLASE"/>
    <property type="match status" value="1"/>
</dbReference>
<dbReference type="CDD" id="cd03431">
    <property type="entry name" value="NUDIX_DNA_Glycosylase_C-MutY"/>
    <property type="match status" value="1"/>
</dbReference>
<dbReference type="InterPro" id="IPR004036">
    <property type="entry name" value="Endonuclease-III-like_CS2"/>
</dbReference>
<keyword evidence="10 14" id="KW-0408">Iron</keyword>
<protein>
    <recommendedName>
        <fullName evidence="5 14">Adenine DNA glycosylase</fullName>
        <ecNumber evidence="4 14">3.2.2.31</ecNumber>
    </recommendedName>
</protein>
<dbReference type="InterPro" id="IPR023170">
    <property type="entry name" value="HhH_base_excis_C"/>
</dbReference>
<keyword evidence="12" id="KW-0234">DNA repair</keyword>
<evidence type="ECO:0000256" key="11">
    <source>
        <dbReference type="ARBA" id="ARBA00023014"/>
    </source>
</evidence>
<dbReference type="GO" id="GO:0032357">
    <property type="term" value="F:oxidized purine DNA binding"/>
    <property type="evidence" value="ECO:0007669"/>
    <property type="project" value="TreeGrafter"/>
</dbReference>
<dbReference type="Pfam" id="PF14815">
    <property type="entry name" value="NUDIX_4"/>
    <property type="match status" value="1"/>
</dbReference>
<evidence type="ECO:0000256" key="5">
    <source>
        <dbReference type="ARBA" id="ARBA00022023"/>
    </source>
</evidence>
<evidence type="ECO:0000256" key="13">
    <source>
        <dbReference type="ARBA" id="ARBA00023295"/>
    </source>
</evidence>
<dbReference type="InterPro" id="IPR044298">
    <property type="entry name" value="MIG/MutY"/>
</dbReference>
<reference evidence="16" key="1">
    <citation type="submission" date="2020-10" db="EMBL/GenBank/DDBJ databases">
        <title>Microbiome of the Black Sea water column analyzed by genome centric metagenomics.</title>
        <authorList>
            <person name="Cabello-Yeves P.J."/>
            <person name="Callieri C."/>
            <person name="Picazo A."/>
            <person name="Mehrshad M."/>
            <person name="Haro-Moreno J.M."/>
            <person name="Roda-Garcia J."/>
            <person name="Dzembekova N."/>
            <person name="Slabakova V."/>
            <person name="Slabakova N."/>
            <person name="Moncheva S."/>
            <person name="Rodriguez-Valera F."/>
        </authorList>
    </citation>
    <scope>NUCLEOTIDE SEQUENCE</scope>
    <source>
        <strain evidence="16">BS307-5m-G49</strain>
    </source>
</reference>
<evidence type="ECO:0000256" key="4">
    <source>
        <dbReference type="ARBA" id="ARBA00012045"/>
    </source>
</evidence>
<dbReference type="InterPro" id="IPR029119">
    <property type="entry name" value="MutY_C"/>
</dbReference>
<accession>A0A937HYL9</accession>
<dbReference type="InterPro" id="IPR005760">
    <property type="entry name" value="A/G_AdeGlyc_MutY"/>
</dbReference>
<dbReference type="EC" id="3.2.2.31" evidence="4 14"/>
<dbReference type="Gene3D" id="1.10.340.30">
    <property type="entry name" value="Hypothetical protein, domain 2"/>
    <property type="match status" value="1"/>
</dbReference>
<evidence type="ECO:0000313" key="16">
    <source>
        <dbReference type="EMBL" id="MBL6811566.1"/>
    </source>
</evidence>
<dbReference type="InterPro" id="IPR015797">
    <property type="entry name" value="NUDIX_hydrolase-like_dom_sf"/>
</dbReference>
<comment type="catalytic activity">
    <reaction evidence="1 14">
        <text>Hydrolyzes free adenine bases from 7,8-dihydro-8-oxoguanine:adenine mismatched double-stranded DNA, leaving an apurinic site.</text>
        <dbReference type="EC" id="3.2.2.31"/>
    </reaction>
</comment>
<dbReference type="InterPro" id="IPR000445">
    <property type="entry name" value="HhH_motif"/>
</dbReference>
<evidence type="ECO:0000256" key="14">
    <source>
        <dbReference type="RuleBase" id="RU365096"/>
    </source>
</evidence>
<dbReference type="CDD" id="cd00056">
    <property type="entry name" value="ENDO3c"/>
    <property type="match status" value="1"/>
</dbReference>
<comment type="function">
    <text evidence="2">Adenine glycosylase active on G-A mispairs. MutY also corrects error-prone DNA synthesis past GO lesions which are due to the oxidatively damaged form of guanine: 7,8-dihydro-8-oxoguanine (8-oxo-dGTP).</text>
</comment>
<dbReference type="PROSITE" id="PS00764">
    <property type="entry name" value="ENDONUCLEASE_III_1"/>
    <property type="match status" value="1"/>
</dbReference>
<keyword evidence="6" id="KW-0004">4Fe-4S</keyword>
<evidence type="ECO:0000256" key="6">
    <source>
        <dbReference type="ARBA" id="ARBA00022485"/>
    </source>
</evidence>
<dbReference type="GO" id="GO:0051539">
    <property type="term" value="F:4 iron, 4 sulfur cluster binding"/>
    <property type="evidence" value="ECO:0007669"/>
    <property type="project" value="UniProtKB-UniRule"/>
</dbReference>
<evidence type="ECO:0000256" key="1">
    <source>
        <dbReference type="ARBA" id="ARBA00000843"/>
    </source>
</evidence>
<dbReference type="Proteomes" id="UP000744438">
    <property type="component" value="Unassembled WGS sequence"/>
</dbReference>
<dbReference type="FunFam" id="1.10.340.30:FF:000002">
    <property type="entry name" value="Adenine DNA glycosylase"/>
    <property type="match status" value="1"/>
</dbReference>
<evidence type="ECO:0000259" key="15">
    <source>
        <dbReference type="SMART" id="SM00478"/>
    </source>
</evidence>
<comment type="similarity">
    <text evidence="3 14">Belongs to the Nth/MutY family.</text>
</comment>
<dbReference type="InterPro" id="IPR011257">
    <property type="entry name" value="DNA_glycosylase"/>
</dbReference>
<dbReference type="NCBIfam" id="TIGR01084">
    <property type="entry name" value="mutY"/>
    <property type="match status" value="1"/>
</dbReference>
<dbReference type="Gene3D" id="3.90.79.10">
    <property type="entry name" value="Nucleoside Triphosphate Pyrophosphohydrolase"/>
    <property type="match status" value="1"/>
</dbReference>
<dbReference type="GO" id="GO:0006298">
    <property type="term" value="P:mismatch repair"/>
    <property type="evidence" value="ECO:0007669"/>
    <property type="project" value="TreeGrafter"/>
</dbReference>
<gene>
    <name evidence="16" type="primary">mutY</name>
    <name evidence="16" type="ORF">ISQ63_01625</name>
</gene>
<dbReference type="SUPFAM" id="SSF48150">
    <property type="entry name" value="DNA-glycosylase"/>
    <property type="match status" value="1"/>
</dbReference>
<dbReference type="Gene3D" id="1.10.1670.10">
    <property type="entry name" value="Helix-hairpin-Helix base-excision DNA repair enzymes (C-terminal)"/>
    <property type="match status" value="1"/>
</dbReference>
<dbReference type="GO" id="GO:0006284">
    <property type="term" value="P:base-excision repair"/>
    <property type="evidence" value="ECO:0007669"/>
    <property type="project" value="UniProtKB-UniRule"/>
</dbReference>
<dbReference type="Pfam" id="PF00633">
    <property type="entry name" value="HHH"/>
    <property type="match status" value="1"/>
</dbReference>
<dbReference type="GO" id="GO:0035485">
    <property type="term" value="F:adenine/guanine mispair binding"/>
    <property type="evidence" value="ECO:0007669"/>
    <property type="project" value="TreeGrafter"/>
</dbReference>
<comment type="cofactor">
    <cofactor evidence="14">
        <name>[4Fe-4S] cluster</name>
        <dbReference type="ChEBI" id="CHEBI:49883"/>
    </cofactor>
    <text evidence="14">Binds 1 [4Fe-4S] cluster.</text>
</comment>
<organism evidence="16 17">
    <name type="scientific">SAR86 cluster bacterium</name>
    <dbReference type="NCBI Taxonomy" id="2030880"/>
    <lineage>
        <taxon>Bacteria</taxon>
        <taxon>Pseudomonadati</taxon>
        <taxon>Pseudomonadota</taxon>
        <taxon>Gammaproteobacteria</taxon>
        <taxon>SAR86 cluster</taxon>
    </lineage>
</organism>
<name>A0A937HYL9_9GAMM</name>